<comment type="caution">
    <text evidence="1">The sequence shown here is derived from an EMBL/GenBank/DDBJ whole genome shotgun (WGS) entry which is preliminary data.</text>
</comment>
<reference evidence="1 2" key="1">
    <citation type="submission" date="2020-03" db="EMBL/GenBank/DDBJ databases">
        <title>WGS of the type strain of Planosporangium spp.</title>
        <authorList>
            <person name="Thawai C."/>
        </authorList>
    </citation>
    <scope>NUCLEOTIDE SEQUENCE [LARGE SCALE GENOMIC DNA]</scope>
    <source>
        <strain evidence="1 2">TBRC 5610</strain>
    </source>
</reference>
<dbReference type="Proteomes" id="UP000722989">
    <property type="component" value="Unassembled WGS sequence"/>
</dbReference>
<dbReference type="Pfam" id="PF05800">
    <property type="entry name" value="GvpO"/>
    <property type="match status" value="1"/>
</dbReference>
<protein>
    <submittedName>
        <fullName evidence="1">Gas vesicle protein</fullName>
    </submittedName>
</protein>
<gene>
    <name evidence="1" type="ORF">HC031_01100</name>
</gene>
<dbReference type="RefSeq" id="WP_167923214.1">
    <property type="nucleotide sequence ID" value="NZ_JAATVY010000001.1"/>
</dbReference>
<proteinExistence type="predicted"/>
<dbReference type="EMBL" id="JAATVY010000001">
    <property type="protein sequence ID" value="NJC68323.1"/>
    <property type="molecule type" value="Genomic_DNA"/>
</dbReference>
<keyword evidence="2" id="KW-1185">Reference proteome</keyword>
<sequence>MAPPRHDERKNDQKGQSTRALTLAQVARTAMGDFVELTGLDPVAMTGARPDGDGWSLLVDVTELARIPATSSVMATYRVDVDSSGHVISYERLRRFSRNATDLT</sequence>
<accession>A0ABX0XQW3</accession>
<evidence type="ECO:0000313" key="2">
    <source>
        <dbReference type="Proteomes" id="UP000722989"/>
    </source>
</evidence>
<evidence type="ECO:0000313" key="1">
    <source>
        <dbReference type="EMBL" id="NJC68323.1"/>
    </source>
</evidence>
<dbReference type="InterPro" id="IPR008634">
    <property type="entry name" value="Gas-vesicle_GvpO"/>
</dbReference>
<organism evidence="1 2">
    <name type="scientific">Planosporangium thailandense</name>
    <dbReference type="NCBI Taxonomy" id="765197"/>
    <lineage>
        <taxon>Bacteria</taxon>
        <taxon>Bacillati</taxon>
        <taxon>Actinomycetota</taxon>
        <taxon>Actinomycetes</taxon>
        <taxon>Micromonosporales</taxon>
        <taxon>Micromonosporaceae</taxon>
        <taxon>Planosporangium</taxon>
    </lineage>
</organism>
<name>A0ABX0XQW3_9ACTN</name>